<keyword evidence="2" id="KW-0472">Membrane</keyword>
<organism evidence="4 5">
    <name type="scientific">Candidatus Blackburnbacteria bacterium RIFCSPHIGHO2_02_FULL_44_20</name>
    <dbReference type="NCBI Taxonomy" id="1797516"/>
    <lineage>
        <taxon>Bacteria</taxon>
        <taxon>Candidatus Blackburniibacteriota</taxon>
    </lineage>
</organism>
<sequence>MKYQDFKRSLDIFFAVLLLIGFSPIMLLVALAIKITSPGPVLVEASSPKRAGRNGKLFRLYKFRSMIPGAYFAIRNPKNKKLLEEYRKSGYKLKNDPRVTPVGRVIRKYSVDELPQLFNVLKGEMSIIGPRPYYPEELKVQQARYPQTKQSIKEALSVKPGMTGYWQVSGRSNVNFDKRIAIDAIYAKNMSLLLDMQIILKTPWAMISGKGAI</sequence>
<feature type="domain" description="Bacterial sugar transferase" evidence="3">
    <location>
        <begin position="7"/>
        <end position="207"/>
    </location>
</feature>
<dbReference type="AlphaFoldDB" id="A0A1G1V801"/>
<feature type="transmembrane region" description="Helical" evidence="2">
    <location>
        <begin position="12"/>
        <end position="33"/>
    </location>
</feature>
<evidence type="ECO:0000256" key="2">
    <source>
        <dbReference type="SAM" id="Phobius"/>
    </source>
</evidence>
<dbReference type="STRING" id="1797516.A3D26_03300"/>
<evidence type="ECO:0000259" key="3">
    <source>
        <dbReference type="Pfam" id="PF02397"/>
    </source>
</evidence>
<dbReference type="InterPro" id="IPR003362">
    <property type="entry name" value="Bact_transf"/>
</dbReference>
<dbReference type="GO" id="GO:0016780">
    <property type="term" value="F:phosphotransferase activity, for other substituted phosphate groups"/>
    <property type="evidence" value="ECO:0007669"/>
    <property type="project" value="TreeGrafter"/>
</dbReference>
<evidence type="ECO:0000313" key="4">
    <source>
        <dbReference type="EMBL" id="OGY11550.1"/>
    </source>
</evidence>
<dbReference type="Pfam" id="PF02397">
    <property type="entry name" value="Bac_transf"/>
    <property type="match status" value="1"/>
</dbReference>
<keyword evidence="2" id="KW-0812">Transmembrane</keyword>
<dbReference type="PANTHER" id="PTHR30576">
    <property type="entry name" value="COLANIC BIOSYNTHESIS UDP-GLUCOSE LIPID CARRIER TRANSFERASE"/>
    <property type="match status" value="1"/>
</dbReference>
<comment type="caution">
    <text evidence="4">The sequence shown here is derived from an EMBL/GenBank/DDBJ whole genome shotgun (WGS) entry which is preliminary data.</text>
</comment>
<evidence type="ECO:0000313" key="5">
    <source>
        <dbReference type="Proteomes" id="UP000178319"/>
    </source>
</evidence>
<proteinExistence type="inferred from homology"/>
<gene>
    <name evidence="4" type="ORF">A3D26_03300</name>
</gene>
<comment type="similarity">
    <text evidence="1">Belongs to the bacterial sugar transferase family.</text>
</comment>
<dbReference type="PANTHER" id="PTHR30576:SF10">
    <property type="entry name" value="SLL5057 PROTEIN"/>
    <property type="match status" value="1"/>
</dbReference>
<reference evidence="4 5" key="1">
    <citation type="journal article" date="2016" name="Nat. Commun.">
        <title>Thousands of microbial genomes shed light on interconnected biogeochemical processes in an aquifer system.</title>
        <authorList>
            <person name="Anantharaman K."/>
            <person name="Brown C.T."/>
            <person name="Hug L.A."/>
            <person name="Sharon I."/>
            <person name="Castelle C.J."/>
            <person name="Probst A.J."/>
            <person name="Thomas B.C."/>
            <person name="Singh A."/>
            <person name="Wilkins M.J."/>
            <person name="Karaoz U."/>
            <person name="Brodie E.L."/>
            <person name="Williams K.H."/>
            <person name="Hubbard S.S."/>
            <person name="Banfield J.F."/>
        </authorList>
    </citation>
    <scope>NUCLEOTIDE SEQUENCE [LARGE SCALE GENOMIC DNA]</scope>
</reference>
<accession>A0A1G1V801</accession>
<dbReference type="Proteomes" id="UP000178319">
    <property type="component" value="Unassembled WGS sequence"/>
</dbReference>
<evidence type="ECO:0000256" key="1">
    <source>
        <dbReference type="ARBA" id="ARBA00006464"/>
    </source>
</evidence>
<dbReference type="EMBL" id="MHBZ01000015">
    <property type="protein sequence ID" value="OGY11550.1"/>
    <property type="molecule type" value="Genomic_DNA"/>
</dbReference>
<protein>
    <recommendedName>
        <fullName evidence="3">Bacterial sugar transferase domain-containing protein</fullName>
    </recommendedName>
</protein>
<name>A0A1G1V801_9BACT</name>
<keyword evidence="2" id="KW-1133">Transmembrane helix</keyword>